<keyword evidence="3" id="KW-1185">Reference proteome</keyword>
<feature type="transmembrane region" description="Helical" evidence="1">
    <location>
        <begin position="257"/>
        <end position="282"/>
    </location>
</feature>
<dbReference type="Gene3D" id="1.20.1530.20">
    <property type="match status" value="1"/>
</dbReference>
<name>A0ABP7DPE9_9GAMM</name>
<reference evidence="3" key="1">
    <citation type="journal article" date="2019" name="Int. J. Syst. Evol. Microbiol.">
        <title>The Global Catalogue of Microorganisms (GCM) 10K type strain sequencing project: providing services to taxonomists for standard genome sequencing and annotation.</title>
        <authorList>
            <consortium name="The Broad Institute Genomics Platform"/>
            <consortium name="The Broad Institute Genome Sequencing Center for Infectious Disease"/>
            <person name="Wu L."/>
            <person name="Ma J."/>
        </authorList>
    </citation>
    <scope>NUCLEOTIDE SEQUENCE [LARGE SCALE GENOMIC DNA]</scope>
    <source>
        <strain evidence="3">JCM 17329</strain>
    </source>
</reference>
<keyword evidence="1" id="KW-1133">Transmembrane helix</keyword>
<dbReference type="Pfam" id="PF13593">
    <property type="entry name" value="SBF_like"/>
    <property type="match status" value="1"/>
</dbReference>
<feature type="transmembrane region" description="Helical" evidence="1">
    <location>
        <begin position="216"/>
        <end position="236"/>
    </location>
</feature>
<dbReference type="RefSeq" id="WP_344963511.1">
    <property type="nucleotide sequence ID" value="NZ_BAABDS010000015.1"/>
</dbReference>
<dbReference type="InterPro" id="IPR016833">
    <property type="entry name" value="Put_Na-Bile_cotransptr"/>
</dbReference>
<protein>
    <submittedName>
        <fullName evidence="2">Bile acid:sodium symporter</fullName>
    </submittedName>
</protein>
<dbReference type="PANTHER" id="PTHR18640">
    <property type="entry name" value="SOLUTE CARRIER FAMILY 10 MEMBER 7"/>
    <property type="match status" value="1"/>
</dbReference>
<dbReference type="Proteomes" id="UP001501479">
    <property type="component" value="Unassembled WGS sequence"/>
</dbReference>
<organism evidence="2 3">
    <name type="scientific">Oceanisphaera sediminis</name>
    <dbReference type="NCBI Taxonomy" id="981381"/>
    <lineage>
        <taxon>Bacteria</taxon>
        <taxon>Pseudomonadati</taxon>
        <taxon>Pseudomonadota</taxon>
        <taxon>Gammaproteobacteria</taxon>
        <taxon>Aeromonadales</taxon>
        <taxon>Aeromonadaceae</taxon>
        <taxon>Oceanisphaera</taxon>
    </lineage>
</organism>
<dbReference type="InterPro" id="IPR038770">
    <property type="entry name" value="Na+/solute_symporter_sf"/>
</dbReference>
<keyword evidence="1" id="KW-0812">Transmembrane</keyword>
<dbReference type="PANTHER" id="PTHR18640:SF10">
    <property type="entry name" value="SODIUM_METABOLITE COTRANSPORTER BASS4, CHLOROPLASTIC-RELATED"/>
    <property type="match status" value="1"/>
</dbReference>
<feature type="transmembrane region" description="Helical" evidence="1">
    <location>
        <begin position="116"/>
        <end position="137"/>
    </location>
</feature>
<feature type="transmembrane region" description="Helical" evidence="1">
    <location>
        <begin position="84"/>
        <end position="104"/>
    </location>
</feature>
<evidence type="ECO:0000256" key="1">
    <source>
        <dbReference type="SAM" id="Phobius"/>
    </source>
</evidence>
<feature type="transmembrane region" description="Helical" evidence="1">
    <location>
        <begin position="179"/>
        <end position="196"/>
    </location>
</feature>
<comment type="caution">
    <text evidence="2">The sequence shown here is derived from an EMBL/GenBank/DDBJ whole genome shotgun (WGS) entry which is preliminary data.</text>
</comment>
<dbReference type="EMBL" id="BAABDS010000015">
    <property type="protein sequence ID" value="GAA3707075.1"/>
    <property type="molecule type" value="Genomic_DNA"/>
</dbReference>
<feature type="transmembrane region" description="Helical" evidence="1">
    <location>
        <begin position="55"/>
        <end position="78"/>
    </location>
</feature>
<evidence type="ECO:0000313" key="2">
    <source>
        <dbReference type="EMBL" id="GAA3707075.1"/>
    </source>
</evidence>
<sequence>MGLCLAFGAALLLPAPGIWLNQLGLLPWLVALIFLMNGLQTSLQQLRPEPGFGRTLLSGALISLLLSPLLGWLVYAFGGLDDSLRLGLLVMSMVPPTLSSCVVLTRITGGKASWSLFLTLGLNFLGIATIPFMLSLLVGGELALSPWPMLLTLLKIVLLPFIVGLLLRQWRPALGSLSWLGQVSTLSVIVTSWVTLSASGQALYQLSASALLELSVWSLLLHLALVLLCVLSGRLLRLALAERRALMFTASQKTMPVAVSVLVGLGSTSGAAVVSCILFHFLQMLFDSLLASRIKRRQSQLSRVNETG</sequence>
<proteinExistence type="predicted"/>
<gene>
    <name evidence="2" type="ORF">GCM10022421_12820</name>
</gene>
<keyword evidence="1" id="KW-0472">Membrane</keyword>
<feature type="transmembrane region" description="Helical" evidence="1">
    <location>
        <begin position="149"/>
        <end position="167"/>
    </location>
</feature>
<accession>A0ABP7DPE9</accession>
<evidence type="ECO:0000313" key="3">
    <source>
        <dbReference type="Proteomes" id="UP001501479"/>
    </source>
</evidence>